<dbReference type="RefSeq" id="WP_140031714.1">
    <property type="nucleotide sequence ID" value="NZ_CP137845.1"/>
</dbReference>
<proteinExistence type="inferred from homology"/>
<name>A0ABZ0PAV7_9BACT</name>
<keyword evidence="6" id="KW-1185">Reference proteome</keyword>
<feature type="domain" description="DNA methylase N-4/N-6" evidence="4">
    <location>
        <begin position="28"/>
        <end position="293"/>
    </location>
</feature>
<comment type="similarity">
    <text evidence="3">Belongs to the N(4)/N(6)-methyltransferase family.</text>
</comment>
<dbReference type="PRINTS" id="PR00508">
    <property type="entry name" value="S21N4MTFRASE"/>
</dbReference>
<evidence type="ECO:0000313" key="6">
    <source>
        <dbReference type="Proteomes" id="UP001303601"/>
    </source>
</evidence>
<sequence>MKKFVFDNSVIYQENCEIAIDNIEDKSIKLIYGSPPYPNAKRDYGKWDEDEYIDFISTFLKKAVNKLNDEGFLVINVKANRKKKKTNQCSERSLIIEELMLYIKKELGLYCVDIEIWIKSNPAPTGIKSACIDAYEYILWFAKSPNWKINIDSIRKKYSPVSLKMYSEQIYKKRKNSLYVTRDKKIEPNPKGALPKNSFIDELKKEINSDMNSFVQDYYSDSNIVYGSTSSRKTNHQAVQPEYLPKKYILACTNENDLVLDPWLGSGTTGITAKKLKRRFIGFEKEKKFVDLSLANIKETKNE</sequence>
<evidence type="ECO:0000256" key="3">
    <source>
        <dbReference type="RuleBase" id="RU362026"/>
    </source>
</evidence>
<dbReference type="GO" id="GO:0032259">
    <property type="term" value="P:methylation"/>
    <property type="evidence" value="ECO:0007669"/>
    <property type="project" value="UniProtKB-KW"/>
</dbReference>
<keyword evidence="2 5" id="KW-0808">Transferase</keyword>
<dbReference type="PANTHER" id="PTHR13370">
    <property type="entry name" value="RNA METHYLASE-RELATED"/>
    <property type="match status" value="1"/>
</dbReference>
<protein>
    <recommendedName>
        <fullName evidence="3">Methyltransferase</fullName>
        <ecNumber evidence="3">2.1.1.-</ecNumber>
    </recommendedName>
</protein>
<reference evidence="5" key="1">
    <citation type="submission" date="2023-11" db="EMBL/GenBank/DDBJ databases">
        <title>Completed genome sequence of Mycoplasma equirhinis type strain M432/72.</title>
        <authorList>
            <person name="Spergser J."/>
        </authorList>
    </citation>
    <scope>NUCLEOTIDE SEQUENCE [LARGE SCALE GENOMIC DNA]</scope>
    <source>
        <strain evidence="5">M432/72</strain>
    </source>
</reference>
<dbReference type="Gene3D" id="3.40.50.150">
    <property type="entry name" value="Vaccinia Virus protein VP39"/>
    <property type="match status" value="1"/>
</dbReference>
<evidence type="ECO:0000256" key="1">
    <source>
        <dbReference type="ARBA" id="ARBA00022603"/>
    </source>
</evidence>
<dbReference type="PANTHER" id="PTHR13370:SF3">
    <property type="entry name" value="TRNA (GUANINE(10)-N2)-METHYLTRANSFERASE HOMOLOG"/>
    <property type="match status" value="1"/>
</dbReference>
<dbReference type="InterPro" id="IPR029063">
    <property type="entry name" value="SAM-dependent_MTases_sf"/>
</dbReference>
<dbReference type="Pfam" id="PF01555">
    <property type="entry name" value="N6_N4_Mtase"/>
    <property type="match status" value="1"/>
</dbReference>
<keyword evidence="1 5" id="KW-0489">Methyltransferase</keyword>
<evidence type="ECO:0000313" key="5">
    <source>
        <dbReference type="EMBL" id="WPB54154.1"/>
    </source>
</evidence>
<dbReference type="GeneID" id="94493467"/>
<dbReference type="SUPFAM" id="SSF53335">
    <property type="entry name" value="S-adenosyl-L-methionine-dependent methyltransferases"/>
    <property type="match status" value="1"/>
</dbReference>
<dbReference type="Proteomes" id="UP001303601">
    <property type="component" value="Chromosome"/>
</dbReference>
<dbReference type="EMBL" id="CP137845">
    <property type="protein sequence ID" value="WPB54154.1"/>
    <property type="molecule type" value="Genomic_DNA"/>
</dbReference>
<dbReference type="InterPro" id="IPR002941">
    <property type="entry name" value="DNA_methylase_N4/N6"/>
</dbReference>
<evidence type="ECO:0000259" key="4">
    <source>
        <dbReference type="Pfam" id="PF01555"/>
    </source>
</evidence>
<gene>
    <name evidence="5" type="ORF">R9B83_01110</name>
</gene>
<organism evidence="5 6">
    <name type="scientific">Metamycoplasma equirhinis</name>
    <dbReference type="NCBI Taxonomy" id="92402"/>
    <lineage>
        <taxon>Bacteria</taxon>
        <taxon>Bacillati</taxon>
        <taxon>Mycoplasmatota</taxon>
        <taxon>Mycoplasmoidales</taxon>
        <taxon>Metamycoplasmataceae</taxon>
        <taxon>Metamycoplasma</taxon>
    </lineage>
</organism>
<dbReference type="GO" id="GO:0008168">
    <property type="term" value="F:methyltransferase activity"/>
    <property type="evidence" value="ECO:0007669"/>
    <property type="project" value="UniProtKB-KW"/>
</dbReference>
<evidence type="ECO:0000256" key="2">
    <source>
        <dbReference type="ARBA" id="ARBA00022679"/>
    </source>
</evidence>
<accession>A0ABZ0PAV7</accession>
<dbReference type="EC" id="2.1.1.-" evidence="3"/>
<dbReference type="InterPro" id="IPR001091">
    <property type="entry name" value="RM_Methyltransferase"/>
</dbReference>